<evidence type="ECO:0000256" key="6">
    <source>
        <dbReference type="SAM" id="MobiDB-lite"/>
    </source>
</evidence>
<feature type="compositionally biased region" description="Polar residues" evidence="6">
    <location>
        <begin position="11"/>
        <end position="22"/>
    </location>
</feature>
<protein>
    <recommendedName>
        <fullName evidence="4 5">Phosphoenolpyruvate carboxylase</fullName>
        <shortName evidence="4">PEPC</shortName>
        <shortName evidence="4">PEPCase</shortName>
        <ecNumber evidence="4 5">4.1.1.31</ecNumber>
    </recommendedName>
</protein>
<proteinExistence type="inferred from homology"/>
<evidence type="ECO:0000256" key="1">
    <source>
        <dbReference type="ARBA" id="ARBA00022842"/>
    </source>
</evidence>
<keyword evidence="1 4" id="KW-0460">Magnesium</keyword>
<keyword evidence="2 4" id="KW-0456">Lyase</keyword>
<evidence type="ECO:0000256" key="2">
    <source>
        <dbReference type="ARBA" id="ARBA00023239"/>
    </source>
</evidence>
<dbReference type="Pfam" id="PF14010">
    <property type="entry name" value="PEPcase_2"/>
    <property type="match status" value="1"/>
</dbReference>
<dbReference type="EC" id="4.1.1.31" evidence="4 5"/>
<dbReference type="GO" id="GO:0006099">
    <property type="term" value="P:tricarboxylic acid cycle"/>
    <property type="evidence" value="ECO:0007669"/>
    <property type="project" value="InterPro"/>
</dbReference>
<comment type="caution">
    <text evidence="7">The sequence shown here is derived from an EMBL/GenBank/DDBJ whole genome shotgun (WGS) entry which is preliminary data.</text>
</comment>
<dbReference type="EMBL" id="DRWN01000046">
    <property type="protein sequence ID" value="HHK68618.1"/>
    <property type="molecule type" value="Genomic_DNA"/>
</dbReference>
<reference evidence="7" key="1">
    <citation type="journal article" date="2020" name="mSystems">
        <title>Genome- and Community-Level Interaction Insights into Carbon Utilization and Element Cycling Functions of Hydrothermarchaeota in Hydrothermal Sediment.</title>
        <authorList>
            <person name="Zhou Z."/>
            <person name="Liu Y."/>
            <person name="Xu W."/>
            <person name="Pan J."/>
            <person name="Luo Z.H."/>
            <person name="Li M."/>
        </authorList>
    </citation>
    <scope>NUCLEOTIDE SEQUENCE [LARGE SCALE GENOMIC DNA]</scope>
    <source>
        <strain evidence="7">SpSt-1056</strain>
    </source>
</reference>
<comment type="subunit">
    <text evidence="4">Homotetramer.</text>
</comment>
<comment type="catalytic activity">
    <reaction evidence="4">
        <text>oxaloacetate + phosphate = phosphoenolpyruvate + hydrogencarbonate</text>
        <dbReference type="Rhea" id="RHEA:28370"/>
        <dbReference type="ChEBI" id="CHEBI:16452"/>
        <dbReference type="ChEBI" id="CHEBI:17544"/>
        <dbReference type="ChEBI" id="CHEBI:43474"/>
        <dbReference type="ChEBI" id="CHEBI:58702"/>
        <dbReference type="EC" id="4.1.1.31"/>
    </reaction>
</comment>
<sequence>MPAVDRIIPKTMSSQHPDNVSNPPWLDKPLIAGDDEVDEVFYSWTRLGCQEAMWDAEGKDVDLNVVRKLLAKYGETFRDKMIGSDYFLTYRIPNPSVESSDRKIFFETLQSIPKHFDICRAFYGEHAIPPVFEVILPFTTSSHQLIQVVNTYRKAVVQLEEVFIDYPDVKLKDIIGDIIPKSIHVIPLFEDLESMLNVDKIVSRFVELSSPRYMRVFIARSDPALNNGLIAATLMAKIAFNKLANVQRSTGIDIHPIIGVGTMPFRGGLNPSNIEKFIEEYGFVSTVTVQSAFRYDYPEPQVVEAVEKLNRSLPAEEIAAYDLDVGLAMSVVQKCSTAYREFAESAASTIAELSKLVPSRRTRKLHVGAFTYSRRLGNVELPRAIPYACVLYSLGIPPEFIGLRALRELTEEEYRVLQAGYTHMREDLASVAGFVCFENINLLLSSDSETKPALQQLRNALPLYAEDLETAESLLNVKLGPRTLSERKYGNIVSNFLISYIQEDHKSAVDEMLKAAALRRCLG</sequence>
<evidence type="ECO:0000256" key="4">
    <source>
        <dbReference type="HAMAP-Rule" id="MF_01904"/>
    </source>
</evidence>
<dbReference type="PIRSF" id="PIRSF006677">
    <property type="entry name" value="UCP006677"/>
    <property type="match status" value="1"/>
</dbReference>
<dbReference type="SUPFAM" id="SSF51621">
    <property type="entry name" value="Phosphoenolpyruvate/pyruvate domain"/>
    <property type="match status" value="1"/>
</dbReference>
<dbReference type="NCBIfam" id="TIGR02751">
    <property type="entry name" value="PEPCase_arch"/>
    <property type="match status" value="1"/>
</dbReference>
<keyword evidence="7" id="KW-0670">Pyruvate</keyword>
<keyword evidence="3 4" id="KW-0120">Carbon dioxide fixation</keyword>
<dbReference type="HAMAP" id="MF_01904">
    <property type="entry name" value="PEPcase_type2"/>
    <property type="match status" value="1"/>
</dbReference>
<dbReference type="GO" id="GO:0000287">
    <property type="term" value="F:magnesium ion binding"/>
    <property type="evidence" value="ECO:0007669"/>
    <property type="project" value="UniProtKB-UniRule"/>
</dbReference>
<comment type="cofactor">
    <cofactor evidence="4">
        <name>Mg(2+)</name>
        <dbReference type="ChEBI" id="CHEBI:18420"/>
    </cofactor>
</comment>
<dbReference type="InterPro" id="IPR007566">
    <property type="entry name" value="PEP_COase_arc-type"/>
</dbReference>
<dbReference type="GO" id="GO:0008964">
    <property type="term" value="F:phosphoenolpyruvate carboxylase activity"/>
    <property type="evidence" value="ECO:0007669"/>
    <property type="project" value="UniProtKB-UniRule"/>
</dbReference>
<feature type="region of interest" description="Disordered" evidence="6">
    <location>
        <begin position="1"/>
        <end position="24"/>
    </location>
</feature>
<organism evidence="7">
    <name type="scientific">Caldiarchaeum subterraneum</name>
    <dbReference type="NCBI Taxonomy" id="311458"/>
    <lineage>
        <taxon>Archaea</taxon>
        <taxon>Nitrososphaerota</taxon>
        <taxon>Candidatus Caldarchaeales</taxon>
        <taxon>Candidatus Caldarchaeaceae</taxon>
        <taxon>Candidatus Caldarchaeum</taxon>
    </lineage>
</organism>
<comment type="function">
    <text evidence="4">Catalyzes the irreversible beta-carboxylation of phosphoenolpyruvate (PEP) to form oxaloacetate (OAA), a four-carbon dicarboxylic acid source for the tricarboxylic acid cycle.</text>
</comment>
<comment type="similarity">
    <text evidence="4">Belongs to the PEPCase type 2 family.</text>
</comment>
<dbReference type="AlphaFoldDB" id="A0A7C5LA15"/>
<dbReference type="GO" id="GO:0006107">
    <property type="term" value="P:oxaloacetate metabolic process"/>
    <property type="evidence" value="ECO:0007669"/>
    <property type="project" value="UniProtKB-UniRule"/>
</dbReference>
<evidence type="ECO:0000256" key="3">
    <source>
        <dbReference type="ARBA" id="ARBA00023300"/>
    </source>
</evidence>
<gene>
    <name evidence="4 7" type="primary">ppcA</name>
    <name evidence="7" type="ORF">ENM11_05640</name>
</gene>
<dbReference type="GO" id="GO:0015977">
    <property type="term" value="P:carbon fixation"/>
    <property type="evidence" value="ECO:0007669"/>
    <property type="project" value="UniProtKB-UniRule"/>
</dbReference>
<evidence type="ECO:0000313" key="7">
    <source>
        <dbReference type="EMBL" id="HHK68618.1"/>
    </source>
</evidence>
<name>A0A7C5LA15_CALS0</name>
<accession>A0A7C5LA15</accession>
<dbReference type="InterPro" id="IPR015813">
    <property type="entry name" value="Pyrv/PenolPyrv_kinase-like_dom"/>
</dbReference>
<evidence type="ECO:0000256" key="5">
    <source>
        <dbReference type="NCBIfam" id="TIGR02751"/>
    </source>
</evidence>